<gene>
    <name evidence="1" type="ORF">D8B20_01735</name>
</gene>
<keyword evidence="2" id="KW-1185">Reference proteome</keyword>
<evidence type="ECO:0000313" key="2">
    <source>
        <dbReference type="Proteomes" id="UP000319411"/>
    </source>
</evidence>
<protein>
    <submittedName>
        <fullName evidence="1">Uncharacterized protein</fullName>
    </submittedName>
</protein>
<reference evidence="1 2" key="1">
    <citation type="submission" date="2018-10" db="EMBL/GenBank/DDBJ databases">
        <title>Genome Sequencing of Pantoea dispersa DSM 32899.</title>
        <authorList>
            <person name="Nawrath M."/>
            <person name="Ottenheim C."/>
            <person name="Wilm A."/>
            <person name="Zimmermann W."/>
            <person name="Wu J.C."/>
        </authorList>
    </citation>
    <scope>NUCLEOTIDE SEQUENCE [LARGE SCALE GENOMIC DNA]</scope>
    <source>
        <strain evidence="1 2">DSM 32899</strain>
    </source>
</reference>
<proteinExistence type="predicted"/>
<dbReference type="OrthoDB" id="6536181at2"/>
<evidence type="ECO:0000313" key="1">
    <source>
        <dbReference type="EMBL" id="QDY40704.1"/>
    </source>
</evidence>
<accession>A0A518X956</accession>
<dbReference type="AlphaFoldDB" id="A0A518X956"/>
<dbReference type="KEGG" id="pdis:D8B20_01735"/>
<dbReference type="RefSeq" id="WP_145886561.1">
    <property type="nucleotide sequence ID" value="NZ_CP032702.1"/>
</dbReference>
<name>A0A518X956_9GAMM</name>
<organism evidence="1 2">
    <name type="scientific">Candidatus Pantoea soli</name>
    <dbReference type="NCBI Taxonomy" id="3098669"/>
    <lineage>
        <taxon>Bacteria</taxon>
        <taxon>Pseudomonadati</taxon>
        <taxon>Pseudomonadota</taxon>
        <taxon>Gammaproteobacteria</taxon>
        <taxon>Enterobacterales</taxon>
        <taxon>Erwiniaceae</taxon>
        <taxon>Pantoea</taxon>
    </lineage>
</organism>
<dbReference type="Proteomes" id="UP000319411">
    <property type="component" value="Chromosome"/>
</dbReference>
<sequence>MENSLYPPYVTERIRRFDGSHCGVCYSAHFMHYEEEGNSLVNGRNIISPDNQLPVTDGLIIIPLAEAGLEAFLQGVEHYSEWQKENVRLAINYAVLRRGGAALREAARYFSFWLYDLAPPGMEWKNIVSFPLSGVVLTETFFNDNYLKFSFPFLLSSLREKEAEVILRTPQLLLPAETCTELQLTGWQEQHTGSTLFEE</sequence>
<dbReference type="EMBL" id="CP032702">
    <property type="protein sequence ID" value="QDY40704.1"/>
    <property type="molecule type" value="Genomic_DNA"/>
</dbReference>